<dbReference type="GO" id="GO:0005634">
    <property type="term" value="C:nucleus"/>
    <property type="evidence" value="ECO:0007669"/>
    <property type="project" value="TreeGrafter"/>
</dbReference>
<sequence length="196" mass="21416">MSAPPDYRTVELFGGAITVALPSTFADVSAIRQVPDHQEVYLDQAGFTSIVVEVLERVEKPDDDALQYHLQDLAEEDVGDVKVWGQGCEPVHFSKLPQGTPAYTLLATSPPGAKQRGRANEPEFVGILLTMIRLVEQKTDLIIAINVPHVAGTYDEAEVDLAGGKYGKLIEAAMGLREKVVETLEIRDWGLFVQGD</sequence>
<dbReference type="Gene3D" id="3.40.1000.10">
    <property type="entry name" value="Mog1/PsbP, alpha/beta/alpha sandwich"/>
    <property type="match status" value="1"/>
</dbReference>
<dbReference type="EMBL" id="JAVFHQ010000005">
    <property type="protein sequence ID" value="KAK4549074.1"/>
    <property type="molecule type" value="Genomic_DNA"/>
</dbReference>
<dbReference type="GO" id="GO:0031267">
    <property type="term" value="F:small GTPase binding"/>
    <property type="evidence" value="ECO:0007669"/>
    <property type="project" value="TreeGrafter"/>
</dbReference>
<dbReference type="PANTHER" id="PTHR15837">
    <property type="entry name" value="RAN GUANINE NUCLEOTIDE RELEASE FACTOR"/>
    <property type="match status" value="1"/>
</dbReference>
<gene>
    <name evidence="4" type="ORF">LTR36_007530</name>
</gene>
<evidence type="ECO:0000313" key="5">
    <source>
        <dbReference type="Proteomes" id="UP001324427"/>
    </source>
</evidence>
<dbReference type="GO" id="GO:0005085">
    <property type="term" value="F:guanyl-nucleotide exchange factor activity"/>
    <property type="evidence" value="ECO:0007669"/>
    <property type="project" value="TreeGrafter"/>
</dbReference>
<dbReference type="AlphaFoldDB" id="A0AAV9JWT1"/>
<dbReference type="SUPFAM" id="SSF55724">
    <property type="entry name" value="Mog1p/PsbP-like"/>
    <property type="match status" value="1"/>
</dbReference>
<dbReference type="GO" id="GO:0006606">
    <property type="term" value="P:protein import into nucleus"/>
    <property type="evidence" value="ECO:0007669"/>
    <property type="project" value="TreeGrafter"/>
</dbReference>
<name>A0AAV9JWT1_9PEZI</name>
<evidence type="ECO:0000313" key="4">
    <source>
        <dbReference type="EMBL" id="KAK4549074.1"/>
    </source>
</evidence>
<organism evidence="4 5">
    <name type="scientific">Oleoguttula mirabilis</name>
    <dbReference type="NCBI Taxonomy" id="1507867"/>
    <lineage>
        <taxon>Eukaryota</taxon>
        <taxon>Fungi</taxon>
        <taxon>Dikarya</taxon>
        <taxon>Ascomycota</taxon>
        <taxon>Pezizomycotina</taxon>
        <taxon>Dothideomycetes</taxon>
        <taxon>Dothideomycetidae</taxon>
        <taxon>Mycosphaerellales</taxon>
        <taxon>Teratosphaeriaceae</taxon>
        <taxon>Oleoguttula</taxon>
    </lineage>
</organism>
<dbReference type="InterPro" id="IPR007681">
    <property type="entry name" value="Mog1"/>
</dbReference>
<comment type="caution">
    <text evidence="4">The sequence shown here is derived from an EMBL/GenBank/DDBJ whole genome shotgun (WGS) entry which is preliminary data.</text>
</comment>
<protein>
    <recommendedName>
        <fullName evidence="6">Mog1p/PsbP-like protein</fullName>
    </recommendedName>
</protein>
<proteinExistence type="inferred from homology"/>
<evidence type="ECO:0000256" key="1">
    <source>
        <dbReference type="ARBA" id="ARBA00010307"/>
    </source>
</evidence>
<keyword evidence="2" id="KW-0813">Transport</keyword>
<comment type="similarity">
    <text evidence="1">Belongs to the MOG1 family.</text>
</comment>
<evidence type="ECO:0000256" key="2">
    <source>
        <dbReference type="ARBA" id="ARBA00022448"/>
    </source>
</evidence>
<keyword evidence="5" id="KW-1185">Reference proteome</keyword>
<reference evidence="4 5" key="1">
    <citation type="submission" date="2021-11" db="EMBL/GenBank/DDBJ databases">
        <title>Black yeast isolated from Biological Soil Crust.</title>
        <authorList>
            <person name="Kurbessoian T."/>
        </authorList>
    </citation>
    <scope>NUCLEOTIDE SEQUENCE [LARGE SCALE GENOMIC DNA]</scope>
    <source>
        <strain evidence="4 5">CCFEE 5522</strain>
    </source>
</reference>
<keyword evidence="3" id="KW-0653">Protein transport</keyword>
<evidence type="ECO:0000256" key="3">
    <source>
        <dbReference type="ARBA" id="ARBA00022927"/>
    </source>
</evidence>
<evidence type="ECO:0008006" key="6">
    <source>
        <dbReference type="Google" id="ProtNLM"/>
    </source>
</evidence>
<dbReference type="InterPro" id="IPR016123">
    <property type="entry name" value="Mog1/PsbP_a/b/a-sand"/>
</dbReference>
<accession>A0AAV9JWT1</accession>
<dbReference type="PANTHER" id="PTHR15837:SF0">
    <property type="entry name" value="RAN GUANINE NUCLEOTIDE RELEASE FACTOR"/>
    <property type="match status" value="1"/>
</dbReference>
<dbReference type="Pfam" id="PF04603">
    <property type="entry name" value="Mog1"/>
    <property type="match status" value="1"/>
</dbReference>
<dbReference type="Proteomes" id="UP001324427">
    <property type="component" value="Unassembled WGS sequence"/>
</dbReference>